<protein>
    <submittedName>
        <fullName evidence="1">Uncharacterized protein</fullName>
    </submittedName>
</protein>
<accession>A0A4Z1ER45</accession>
<organism evidence="1 2">
    <name type="scientific">Botrytis tulipae</name>
    <dbReference type="NCBI Taxonomy" id="87230"/>
    <lineage>
        <taxon>Eukaryota</taxon>
        <taxon>Fungi</taxon>
        <taxon>Dikarya</taxon>
        <taxon>Ascomycota</taxon>
        <taxon>Pezizomycotina</taxon>
        <taxon>Leotiomycetes</taxon>
        <taxon>Helotiales</taxon>
        <taxon>Sclerotiniaceae</taxon>
        <taxon>Botrytis</taxon>
    </lineage>
</organism>
<dbReference type="AlphaFoldDB" id="A0A4Z1ER45"/>
<name>A0A4Z1ER45_9HELO</name>
<comment type="caution">
    <text evidence="1">The sequence shown here is derived from an EMBL/GenBank/DDBJ whole genome shotgun (WGS) entry which is preliminary data.</text>
</comment>
<dbReference type="Proteomes" id="UP000297777">
    <property type="component" value="Unassembled WGS sequence"/>
</dbReference>
<reference evidence="1 2" key="1">
    <citation type="submission" date="2017-12" db="EMBL/GenBank/DDBJ databases">
        <title>Comparative genomics of Botrytis spp.</title>
        <authorList>
            <person name="Valero-Jimenez C.A."/>
            <person name="Tapia P."/>
            <person name="Veloso J."/>
            <person name="Silva-Moreno E."/>
            <person name="Staats M."/>
            <person name="Valdes J.H."/>
            <person name="Van Kan J.A.L."/>
        </authorList>
    </citation>
    <scope>NUCLEOTIDE SEQUENCE [LARGE SCALE GENOMIC DNA]</scope>
    <source>
        <strain evidence="1 2">Bt9001</strain>
    </source>
</reference>
<dbReference type="OrthoDB" id="10345822at2759"/>
<keyword evidence="2" id="KW-1185">Reference proteome</keyword>
<evidence type="ECO:0000313" key="2">
    <source>
        <dbReference type="Proteomes" id="UP000297777"/>
    </source>
</evidence>
<dbReference type="EMBL" id="PQXH01000070">
    <property type="protein sequence ID" value="TGO13398.1"/>
    <property type="molecule type" value="Genomic_DNA"/>
</dbReference>
<gene>
    <name evidence="1" type="ORF">BTUL_0070g00270</name>
</gene>
<sequence length="149" mass="16561">MYFGVDEHLNPDIKAGRGDEMVGKMSTMLRHRLCIVCNEVDVERLTETKYQVSVVWDQGQDIESKGTSSLCQDVSVQSSKAPKDSTQVKTIDYTAGNCVFFVMSLFVWFVDIELSADGDRNFGITHLPIRAESTLGEPLPRLPGSLWAG</sequence>
<proteinExistence type="predicted"/>
<evidence type="ECO:0000313" key="1">
    <source>
        <dbReference type="EMBL" id="TGO13398.1"/>
    </source>
</evidence>